<dbReference type="AlphaFoldDB" id="A0A1M6IAK4"/>
<dbReference type="GO" id="GO:0016020">
    <property type="term" value="C:membrane"/>
    <property type="evidence" value="ECO:0007669"/>
    <property type="project" value="UniProtKB-SubCell"/>
</dbReference>
<dbReference type="STRING" id="1470563.SAMN05444000_10744"/>
<feature type="transmembrane region" description="Helical" evidence="6">
    <location>
        <begin position="129"/>
        <end position="145"/>
    </location>
</feature>
<evidence type="ECO:0000256" key="1">
    <source>
        <dbReference type="ARBA" id="ARBA00004141"/>
    </source>
</evidence>
<evidence type="ECO:0000259" key="8">
    <source>
        <dbReference type="Pfam" id="PF00892"/>
    </source>
</evidence>
<feature type="transmembrane region" description="Helical" evidence="6">
    <location>
        <begin position="104"/>
        <end position="122"/>
    </location>
</feature>
<comment type="subcellular location">
    <subcellularLocation>
        <location evidence="1">Membrane</location>
        <topology evidence="1">Multi-pass membrane protein</topology>
    </subcellularLocation>
</comment>
<dbReference type="SUPFAM" id="SSF103481">
    <property type="entry name" value="Multidrug resistance efflux transporter EmrE"/>
    <property type="match status" value="2"/>
</dbReference>
<feature type="transmembrane region" description="Helical" evidence="6">
    <location>
        <begin position="46"/>
        <end position="65"/>
    </location>
</feature>
<dbReference type="PANTHER" id="PTHR22911:SF6">
    <property type="entry name" value="SOLUTE CARRIER FAMILY 35 MEMBER G1"/>
    <property type="match status" value="1"/>
</dbReference>
<feature type="transmembrane region" description="Helical" evidence="6">
    <location>
        <begin position="241"/>
        <end position="262"/>
    </location>
</feature>
<feature type="transmembrane region" description="Helical" evidence="6">
    <location>
        <begin position="185"/>
        <end position="205"/>
    </location>
</feature>
<reference evidence="10" key="1">
    <citation type="submission" date="2016-11" db="EMBL/GenBank/DDBJ databases">
        <authorList>
            <person name="Varghese N."/>
            <person name="Submissions S."/>
        </authorList>
    </citation>
    <scope>NUCLEOTIDE SEQUENCE [LARGE SCALE GENOMIC DNA]</scope>
    <source>
        <strain evidence="10">DSM 100564</strain>
    </source>
</reference>
<accession>A0A1M6IAK4</accession>
<feature type="transmembrane region" description="Helical" evidence="6">
    <location>
        <begin position="151"/>
        <end position="173"/>
    </location>
</feature>
<keyword evidence="7" id="KW-0732">Signal</keyword>
<keyword evidence="10" id="KW-1185">Reference proteome</keyword>
<dbReference type="Pfam" id="PF00892">
    <property type="entry name" value="EamA"/>
    <property type="match status" value="2"/>
</dbReference>
<evidence type="ECO:0000313" key="9">
    <source>
        <dbReference type="EMBL" id="SHJ31437.1"/>
    </source>
</evidence>
<protein>
    <submittedName>
        <fullName evidence="9">EamA-like transporter family protein</fullName>
    </submittedName>
</protein>
<feature type="transmembrane region" description="Helical" evidence="6">
    <location>
        <begin position="268"/>
        <end position="285"/>
    </location>
</feature>
<feature type="chain" id="PRO_5012725830" evidence="7">
    <location>
        <begin position="23"/>
        <end position="291"/>
    </location>
</feature>
<keyword evidence="3 6" id="KW-0812">Transmembrane</keyword>
<evidence type="ECO:0000256" key="2">
    <source>
        <dbReference type="ARBA" id="ARBA00009853"/>
    </source>
</evidence>
<evidence type="ECO:0000256" key="7">
    <source>
        <dbReference type="SAM" id="SignalP"/>
    </source>
</evidence>
<comment type="similarity">
    <text evidence="2">Belongs to the drug/metabolite transporter (DMT) superfamily. 10 TMS drug/metabolite exporter (DME) (TC 2.A.7.3) family.</text>
</comment>
<feature type="signal peptide" evidence="7">
    <location>
        <begin position="1"/>
        <end position="22"/>
    </location>
</feature>
<proteinExistence type="inferred from homology"/>
<dbReference type="InterPro" id="IPR000620">
    <property type="entry name" value="EamA_dom"/>
</dbReference>
<feature type="transmembrane region" description="Helical" evidence="6">
    <location>
        <begin position="77"/>
        <end position="98"/>
    </location>
</feature>
<evidence type="ECO:0000256" key="6">
    <source>
        <dbReference type="SAM" id="Phobius"/>
    </source>
</evidence>
<dbReference type="EMBL" id="FQZQ01000007">
    <property type="protein sequence ID" value="SHJ31437.1"/>
    <property type="molecule type" value="Genomic_DNA"/>
</dbReference>
<dbReference type="InterPro" id="IPR037185">
    <property type="entry name" value="EmrE-like"/>
</dbReference>
<name>A0A1M6IAK4_9RHOB</name>
<evidence type="ECO:0000256" key="5">
    <source>
        <dbReference type="ARBA" id="ARBA00023136"/>
    </source>
</evidence>
<gene>
    <name evidence="9" type="ORF">SAMN05444000_10744</name>
</gene>
<sequence length="291" mass="30587">MVHPPQNPALAAALTVAASAFAAGTTLLAKALGTDALGPPLHALQISHGRFLFAFIAIFSAALIMRPAFTRPSWGWHLGRSTLGWLGVTMMFAAAAFIPLSDATAISFLNPVFGMLFAIPFLGERIGPWRWGSTAIALIGAFVLMRPGAGALQIGALIAVASALFLGAEVIFIKLLSGKETPFQILLVNNALGLVISSIATVIVWQSPTSAQWLALAGIGILMASAQTCFVNAMRMADASFVAPFFYCALAFAAFYDAAVFHVLPDKISIAGATLILASAGILAWRETRNR</sequence>
<feature type="domain" description="EamA" evidence="8">
    <location>
        <begin position="154"/>
        <end position="283"/>
    </location>
</feature>
<feature type="transmembrane region" description="Helical" evidence="6">
    <location>
        <begin position="211"/>
        <end position="234"/>
    </location>
</feature>
<dbReference type="Proteomes" id="UP000183982">
    <property type="component" value="Unassembled WGS sequence"/>
</dbReference>
<organism evidence="9 10">
    <name type="scientific">Shimia gijangensis</name>
    <dbReference type="NCBI Taxonomy" id="1470563"/>
    <lineage>
        <taxon>Bacteria</taxon>
        <taxon>Pseudomonadati</taxon>
        <taxon>Pseudomonadota</taxon>
        <taxon>Alphaproteobacteria</taxon>
        <taxon>Rhodobacterales</taxon>
        <taxon>Roseobacteraceae</taxon>
    </lineage>
</organism>
<evidence type="ECO:0000313" key="10">
    <source>
        <dbReference type="Proteomes" id="UP000183982"/>
    </source>
</evidence>
<keyword evidence="5 6" id="KW-0472">Membrane</keyword>
<feature type="domain" description="EamA" evidence="8">
    <location>
        <begin position="12"/>
        <end position="145"/>
    </location>
</feature>
<dbReference type="PANTHER" id="PTHR22911">
    <property type="entry name" value="ACYL-MALONYL CONDENSING ENZYME-RELATED"/>
    <property type="match status" value="1"/>
</dbReference>
<evidence type="ECO:0000256" key="3">
    <source>
        <dbReference type="ARBA" id="ARBA00022692"/>
    </source>
</evidence>
<dbReference type="OrthoDB" id="9812899at2"/>
<keyword evidence="4 6" id="KW-1133">Transmembrane helix</keyword>
<dbReference type="RefSeq" id="WP_073251355.1">
    <property type="nucleotide sequence ID" value="NZ_FQZQ01000007.1"/>
</dbReference>
<evidence type="ECO:0000256" key="4">
    <source>
        <dbReference type="ARBA" id="ARBA00022989"/>
    </source>
</evidence>